<organism evidence="3 4">
    <name type="scientific">Eutrema salsugineum</name>
    <name type="common">Saltwater cress</name>
    <name type="synonym">Sisymbrium salsugineum</name>
    <dbReference type="NCBI Taxonomy" id="72664"/>
    <lineage>
        <taxon>Eukaryota</taxon>
        <taxon>Viridiplantae</taxon>
        <taxon>Streptophyta</taxon>
        <taxon>Embryophyta</taxon>
        <taxon>Tracheophyta</taxon>
        <taxon>Spermatophyta</taxon>
        <taxon>Magnoliopsida</taxon>
        <taxon>eudicotyledons</taxon>
        <taxon>Gunneridae</taxon>
        <taxon>Pentapetalae</taxon>
        <taxon>rosids</taxon>
        <taxon>malvids</taxon>
        <taxon>Brassicales</taxon>
        <taxon>Brassicaceae</taxon>
        <taxon>Eutremeae</taxon>
        <taxon>Eutrema</taxon>
    </lineage>
</organism>
<dbReference type="Gene3D" id="3.30.710.10">
    <property type="entry name" value="Potassium Channel Kv1.1, Chain A"/>
    <property type="match status" value="1"/>
</dbReference>
<dbReference type="Gene3D" id="1.25.40.420">
    <property type="match status" value="1"/>
</dbReference>
<dbReference type="AlphaFoldDB" id="V4LTX3"/>
<dbReference type="InterPro" id="IPR000210">
    <property type="entry name" value="BTB/POZ_dom"/>
</dbReference>
<evidence type="ECO:0000259" key="2">
    <source>
        <dbReference type="PROSITE" id="PS50097"/>
    </source>
</evidence>
<gene>
    <name evidence="3" type="ORF">EUTSA_v10016014mg</name>
</gene>
<reference evidence="3 4" key="1">
    <citation type="journal article" date="2013" name="Front. Plant Sci.">
        <title>The Reference Genome of the Halophytic Plant Eutrema salsugineum.</title>
        <authorList>
            <person name="Yang R."/>
            <person name="Jarvis D.E."/>
            <person name="Chen H."/>
            <person name="Beilstein M.A."/>
            <person name="Grimwood J."/>
            <person name="Jenkins J."/>
            <person name="Shu S."/>
            <person name="Prochnik S."/>
            <person name="Xin M."/>
            <person name="Ma C."/>
            <person name="Schmutz J."/>
            <person name="Wing R.A."/>
            <person name="Mitchell-Olds T."/>
            <person name="Schumaker K.S."/>
            <person name="Wang X."/>
        </authorList>
    </citation>
    <scope>NUCLEOTIDE SEQUENCE [LARGE SCALE GENOMIC DNA]</scope>
</reference>
<protein>
    <recommendedName>
        <fullName evidence="2">BTB domain-containing protein</fullName>
    </recommendedName>
</protein>
<evidence type="ECO:0000313" key="3">
    <source>
        <dbReference type="EMBL" id="ESQ43348.1"/>
    </source>
</evidence>
<dbReference type="UniPathway" id="UPA00143"/>
<accession>V4LTX3</accession>
<evidence type="ECO:0000313" key="4">
    <source>
        <dbReference type="Proteomes" id="UP000030689"/>
    </source>
</evidence>
<dbReference type="OMA" id="CEMILIS"/>
<dbReference type="PROSITE" id="PS50097">
    <property type="entry name" value="BTB"/>
    <property type="match status" value="1"/>
</dbReference>
<keyword evidence="4" id="KW-1185">Reference proteome</keyword>
<dbReference type="Proteomes" id="UP000030689">
    <property type="component" value="Unassembled WGS sequence"/>
</dbReference>
<dbReference type="OrthoDB" id="6359816at2759"/>
<evidence type="ECO:0000256" key="1">
    <source>
        <dbReference type="ARBA" id="ARBA00004906"/>
    </source>
</evidence>
<dbReference type="GO" id="GO:0016567">
    <property type="term" value="P:protein ubiquitination"/>
    <property type="evidence" value="ECO:0007669"/>
    <property type="project" value="UniProtKB-UniPathway"/>
</dbReference>
<dbReference type="InterPro" id="IPR011333">
    <property type="entry name" value="SKP1/BTB/POZ_sf"/>
</dbReference>
<dbReference type="SMART" id="SM00225">
    <property type="entry name" value="BTB"/>
    <property type="match status" value="1"/>
</dbReference>
<dbReference type="KEGG" id="eus:EUTSA_v10016014mg"/>
<dbReference type="PANTHER" id="PTHR24413">
    <property type="entry name" value="SPECKLE-TYPE POZ PROTEIN"/>
    <property type="match status" value="1"/>
</dbReference>
<comment type="pathway">
    <text evidence="1">Protein modification; protein ubiquitination.</text>
</comment>
<dbReference type="EMBL" id="KI517464">
    <property type="protein sequence ID" value="ESQ43348.1"/>
    <property type="molecule type" value="Genomic_DNA"/>
</dbReference>
<dbReference type="SUPFAM" id="SSF54695">
    <property type="entry name" value="POZ domain"/>
    <property type="match status" value="1"/>
</dbReference>
<dbReference type="eggNOG" id="KOG1987">
    <property type="taxonomic scope" value="Eukaryota"/>
</dbReference>
<dbReference type="Pfam" id="PF00651">
    <property type="entry name" value="BTB"/>
    <property type="match status" value="1"/>
</dbReference>
<feature type="domain" description="BTB" evidence="2">
    <location>
        <begin position="57"/>
        <end position="129"/>
    </location>
</feature>
<dbReference type="Gramene" id="ESQ43348">
    <property type="protein sequence ID" value="ESQ43348"/>
    <property type="gene ID" value="EUTSA_v10016014mg"/>
</dbReference>
<sequence length="232" mass="26754">MTCPRYIPHNAGICKKCWDVKTEAERELLEELNVLKAKSDFLHLSSINHENNSKSFTDVVLIASDAEAVTPPIHAHKIVLVSRSPVFKAMLENEMEESHRSIIKINEVSYEVLQNFVNYLYTAEAIVDEQMACDLLIMSEKYQVAYLKRQCEKFLASKLSLEKYLKFYVLAHQHNAKHLLDAALTKIITNMDMVTKREEYKELVKSDPHLVLNIHETYFSLYVAETSTRSTV</sequence>
<name>V4LTX3_EUTSA</name>
<proteinExistence type="predicted"/>